<feature type="compositionally biased region" description="Basic and acidic residues" evidence="1">
    <location>
        <begin position="33"/>
        <end position="57"/>
    </location>
</feature>
<evidence type="ECO:0000313" key="3">
    <source>
        <dbReference type="EMBL" id="KAK6752673.1"/>
    </source>
</evidence>
<evidence type="ECO:0000313" key="4">
    <source>
        <dbReference type="Proteomes" id="UP001303046"/>
    </source>
</evidence>
<comment type="caution">
    <text evidence="3">The sequence shown here is derived from an EMBL/GenBank/DDBJ whole genome shotgun (WGS) entry which is preliminary data.</text>
</comment>
<dbReference type="Proteomes" id="UP001303046">
    <property type="component" value="Unassembled WGS sequence"/>
</dbReference>
<dbReference type="EMBL" id="JAVFWL010000004">
    <property type="protein sequence ID" value="KAK6752673.1"/>
    <property type="molecule type" value="Genomic_DNA"/>
</dbReference>
<protein>
    <submittedName>
        <fullName evidence="3">Uncharacterized protein</fullName>
    </submittedName>
</protein>
<keyword evidence="2" id="KW-1133">Transmembrane helix</keyword>
<proteinExistence type="predicted"/>
<organism evidence="3 4">
    <name type="scientific">Necator americanus</name>
    <name type="common">Human hookworm</name>
    <dbReference type="NCBI Taxonomy" id="51031"/>
    <lineage>
        <taxon>Eukaryota</taxon>
        <taxon>Metazoa</taxon>
        <taxon>Ecdysozoa</taxon>
        <taxon>Nematoda</taxon>
        <taxon>Chromadorea</taxon>
        <taxon>Rhabditida</taxon>
        <taxon>Rhabditina</taxon>
        <taxon>Rhabditomorpha</taxon>
        <taxon>Strongyloidea</taxon>
        <taxon>Ancylostomatidae</taxon>
        <taxon>Bunostominae</taxon>
        <taxon>Necator</taxon>
    </lineage>
</organism>
<name>A0ABR1DQZ7_NECAM</name>
<feature type="compositionally biased region" description="Polar residues" evidence="1">
    <location>
        <begin position="58"/>
        <end position="71"/>
    </location>
</feature>
<reference evidence="3 4" key="1">
    <citation type="submission" date="2023-08" db="EMBL/GenBank/DDBJ databases">
        <title>A Necator americanus chromosomal reference genome.</title>
        <authorList>
            <person name="Ilik V."/>
            <person name="Petrzelkova K.J."/>
            <person name="Pardy F."/>
            <person name="Fuh T."/>
            <person name="Niatou-Singa F.S."/>
            <person name="Gouil Q."/>
            <person name="Baker L."/>
            <person name="Ritchie M.E."/>
            <person name="Jex A.R."/>
            <person name="Gazzola D."/>
            <person name="Li H."/>
            <person name="Toshio Fujiwara R."/>
            <person name="Zhan B."/>
            <person name="Aroian R.V."/>
            <person name="Pafco B."/>
            <person name="Schwarz E.M."/>
        </authorList>
    </citation>
    <scope>NUCLEOTIDE SEQUENCE [LARGE SCALE GENOMIC DNA]</scope>
    <source>
        <strain evidence="3 4">Aroian</strain>
        <tissue evidence="3">Whole animal</tissue>
    </source>
</reference>
<gene>
    <name evidence="3" type="primary">Necator_chrIV.g17138</name>
    <name evidence="3" type="ORF">RB195_003840</name>
</gene>
<keyword evidence="2" id="KW-0812">Transmembrane</keyword>
<keyword evidence="4" id="KW-1185">Reference proteome</keyword>
<sequence length="103" mass="11593">MVNVMYHLEEWCAIITTSFILSVTLLLMCSGRESSRKDSILRETDKKNEFSSEKKTESTTQNANAKTNGSSENKKGKTSSIEQNGKHSPKSRFNDDLQMALMV</sequence>
<keyword evidence="2" id="KW-0472">Membrane</keyword>
<feature type="transmembrane region" description="Helical" evidence="2">
    <location>
        <begin position="12"/>
        <end position="29"/>
    </location>
</feature>
<evidence type="ECO:0000256" key="2">
    <source>
        <dbReference type="SAM" id="Phobius"/>
    </source>
</evidence>
<evidence type="ECO:0000256" key="1">
    <source>
        <dbReference type="SAM" id="MobiDB-lite"/>
    </source>
</evidence>
<feature type="region of interest" description="Disordered" evidence="1">
    <location>
        <begin position="33"/>
        <end position="103"/>
    </location>
</feature>
<accession>A0ABR1DQZ7</accession>